<evidence type="ECO:0000256" key="1">
    <source>
        <dbReference type="SAM" id="SignalP"/>
    </source>
</evidence>
<dbReference type="AlphaFoldDB" id="A0A930YFP1"/>
<organism evidence="2 3">
    <name type="scientific">Nocardioides islandensis</name>
    <dbReference type="NCBI Taxonomy" id="433663"/>
    <lineage>
        <taxon>Bacteria</taxon>
        <taxon>Bacillati</taxon>
        <taxon>Actinomycetota</taxon>
        <taxon>Actinomycetes</taxon>
        <taxon>Propionibacteriales</taxon>
        <taxon>Nocardioidaceae</taxon>
        <taxon>Nocardioides</taxon>
    </lineage>
</organism>
<keyword evidence="1" id="KW-0732">Signal</keyword>
<evidence type="ECO:0000313" key="3">
    <source>
        <dbReference type="Proteomes" id="UP000640489"/>
    </source>
</evidence>
<name>A0A930YFP1_9ACTN</name>
<accession>A0A930YFP1</accession>
<dbReference type="Proteomes" id="UP000640489">
    <property type="component" value="Unassembled WGS sequence"/>
</dbReference>
<reference evidence="2" key="1">
    <citation type="submission" date="2020-11" db="EMBL/GenBank/DDBJ databases">
        <title>Nocardioides sp. nov., isolated from Soil of Cynanchum wilfordii Hemsley rhizosphere.</title>
        <authorList>
            <person name="Lee J.-S."/>
            <person name="Suh M.K."/>
            <person name="Kim J.-S."/>
        </authorList>
    </citation>
    <scope>NUCLEOTIDE SEQUENCE</scope>
    <source>
        <strain evidence="2">KCTC 19275</strain>
    </source>
</reference>
<protein>
    <submittedName>
        <fullName evidence="2">Uncharacterized protein</fullName>
    </submittedName>
</protein>
<sequence length="331" mass="35827">MRAPQRSTRVLLAFVLLTAVPSSAVGLATGARAPSSTNGDSTSVGHCPDFPADNWWHADVSHLPVHARSAQWLSHMSTDRDLHPDFGPSYGDGPNYGIPVTVVDGSHPKVKVRFDYASESDKVRYPLGDDTRIEGGRNSGGDMHAIVVDRSTCTLYETWNTRVSGSTWTAGSGAVWKLTSNALRPDSWTSADAAGLPILPGLLRWKEVKNGNVDHAIRFTTDTTSSWHLWPARHDAGSTSSKAYPPMGARFRLAASFPLTGFSAKAKVVLRAMKKYGLVLADNGSPWYFQGEQNKNWPSAFVEDLKRIPASAFEAVDTSSLMVDPDSGEVG</sequence>
<keyword evidence="3" id="KW-1185">Reference proteome</keyword>
<evidence type="ECO:0000313" key="2">
    <source>
        <dbReference type="EMBL" id="MBF4765102.1"/>
    </source>
</evidence>
<feature type="signal peptide" evidence="1">
    <location>
        <begin position="1"/>
        <end position="24"/>
    </location>
</feature>
<comment type="caution">
    <text evidence="2">The sequence shown here is derived from an EMBL/GenBank/DDBJ whole genome shotgun (WGS) entry which is preliminary data.</text>
</comment>
<proteinExistence type="predicted"/>
<dbReference type="RefSeq" id="WP_194708292.1">
    <property type="nucleotide sequence ID" value="NZ_JADKPN010000013.1"/>
</dbReference>
<gene>
    <name evidence="2" type="ORF">ISU07_18375</name>
</gene>
<feature type="chain" id="PRO_5038480907" evidence="1">
    <location>
        <begin position="25"/>
        <end position="331"/>
    </location>
</feature>
<dbReference type="EMBL" id="JADKPN010000013">
    <property type="protein sequence ID" value="MBF4765102.1"/>
    <property type="molecule type" value="Genomic_DNA"/>
</dbReference>